<protein>
    <submittedName>
        <fullName evidence="2">Uncharacterized protein</fullName>
    </submittedName>
</protein>
<feature type="compositionally biased region" description="Basic residues" evidence="1">
    <location>
        <begin position="187"/>
        <end position="198"/>
    </location>
</feature>
<feature type="compositionally biased region" description="Low complexity" evidence="1">
    <location>
        <begin position="31"/>
        <end position="49"/>
    </location>
</feature>
<proteinExistence type="predicted"/>
<dbReference type="EMBL" id="JAPTSV010000001">
    <property type="protein sequence ID" value="KAJ1531972.1"/>
    <property type="molecule type" value="Genomic_DNA"/>
</dbReference>
<comment type="caution">
    <text evidence="2">The sequence shown here is derived from an EMBL/GenBank/DDBJ whole genome shotgun (WGS) entry which is preliminary data.</text>
</comment>
<keyword evidence="3" id="KW-1185">Reference proteome</keyword>
<evidence type="ECO:0000313" key="3">
    <source>
        <dbReference type="Proteomes" id="UP001075354"/>
    </source>
</evidence>
<feature type="compositionally biased region" description="Low complexity" evidence="1">
    <location>
        <begin position="199"/>
        <end position="210"/>
    </location>
</feature>
<reference evidence="2" key="1">
    <citation type="submission" date="2022-12" db="EMBL/GenBank/DDBJ databases">
        <title>Chromosome-level genome assembly of the bean flower thrips Megalurothrips usitatus.</title>
        <authorList>
            <person name="Ma L."/>
            <person name="Liu Q."/>
            <person name="Li H."/>
            <person name="Cai W."/>
        </authorList>
    </citation>
    <scope>NUCLEOTIDE SEQUENCE</scope>
    <source>
        <strain evidence="2">Cailab_2022a</strain>
    </source>
</reference>
<name>A0AAV7Y021_9NEOP</name>
<accession>A0AAV7Y021</accession>
<feature type="compositionally biased region" description="Basic residues" evidence="1">
    <location>
        <begin position="50"/>
        <end position="72"/>
    </location>
</feature>
<evidence type="ECO:0000256" key="1">
    <source>
        <dbReference type="SAM" id="MobiDB-lite"/>
    </source>
</evidence>
<gene>
    <name evidence="2" type="ORF">ONE63_000609</name>
</gene>
<dbReference type="Proteomes" id="UP001075354">
    <property type="component" value="Chromosome 1"/>
</dbReference>
<evidence type="ECO:0000313" key="2">
    <source>
        <dbReference type="EMBL" id="KAJ1531972.1"/>
    </source>
</evidence>
<sequence length="235" mass="26581">MSTTWTWSRTPVMREHGSRQGRPRCCHPRRGPTAPAAPRLAAPPAARPGTQRRRHRRREDRRRRPRRRRQRPRGPPAGQGLVRGPPPPQRPRRLRGGRPPPGTREPWRPEAQGRRPKAAPPCQRPGKTPAAAAARPRRSRVRVALRQWLAAAARREAAEAPEVPLPDPASEPGRTRPLRWSSPTPPTRRRLTGRRRRAAATCARTRGSGAVASEPPRPGPWRPRRLRAGDRRARR</sequence>
<feature type="compositionally biased region" description="Basic residues" evidence="1">
    <location>
        <begin position="19"/>
        <end position="30"/>
    </location>
</feature>
<dbReference type="AlphaFoldDB" id="A0AAV7Y021"/>
<feature type="region of interest" description="Disordered" evidence="1">
    <location>
        <begin position="1"/>
        <end position="235"/>
    </location>
</feature>
<organism evidence="2 3">
    <name type="scientific">Megalurothrips usitatus</name>
    <name type="common">bean blossom thrips</name>
    <dbReference type="NCBI Taxonomy" id="439358"/>
    <lineage>
        <taxon>Eukaryota</taxon>
        <taxon>Metazoa</taxon>
        <taxon>Ecdysozoa</taxon>
        <taxon>Arthropoda</taxon>
        <taxon>Hexapoda</taxon>
        <taxon>Insecta</taxon>
        <taxon>Pterygota</taxon>
        <taxon>Neoptera</taxon>
        <taxon>Paraneoptera</taxon>
        <taxon>Thysanoptera</taxon>
        <taxon>Terebrantia</taxon>
        <taxon>Thripoidea</taxon>
        <taxon>Thripidae</taxon>
        <taxon>Megalurothrips</taxon>
    </lineage>
</organism>